<dbReference type="Gene3D" id="1.20.120.450">
    <property type="entry name" value="dinb family like domain"/>
    <property type="match status" value="1"/>
</dbReference>
<evidence type="ECO:0000313" key="2">
    <source>
        <dbReference type="Proteomes" id="UP001321760"/>
    </source>
</evidence>
<reference evidence="1" key="1">
    <citation type="journal article" date="2023" name="Mol. Phylogenet. Evol.">
        <title>Genome-scale phylogeny and comparative genomics of the fungal order Sordariales.</title>
        <authorList>
            <person name="Hensen N."/>
            <person name="Bonometti L."/>
            <person name="Westerberg I."/>
            <person name="Brannstrom I.O."/>
            <person name="Guillou S."/>
            <person name="Cros-Aarteil S."/>
            <person name="Calhoun S."/>
            <person name="Haridas S."/>
            <person name="Kuo A."/>
            <person name="Mondo S."/>
            <person name="Pangilinan J."/>
            <person name="Riley R."/>
            <person name="LaButti K."/>
            <person name="Andreopoulos B."/>
            <person name="Lipzen A."/>
            <person name="Chen C."/>
            <person name="Yan M."/>
            <person name="Daum C."/>
            <person name="Ng V."/>
            <person name="Clum A."/>
            <person name="Steindorff A."/>
            <person name="Ohm R.A."/>
            <person name="Martin F."/>
            <person name="Silar P."/>
            <person name="Natvig D.O."/>
            <person name="Lalanne C."/>
            <person name="Gautier V."/>
            <person name="Ament-Velasquez S.L."/>
            <person name="Kruys A."/>
            <person name="Hutchinson M.I."/>
            <person name="Powell A.J."/>
            <person name="Barry K."/>
            <person name="Miller A.N."/>
            <person name="Grigoriev I.V."/>
            <person name="Debuchy R."/>
            <person name="Gladieux P."/>
            <person name="Hiltunen Thoren M."/>
            <person name="Johannesson H."/>
        </authorList>
    </citation>
    <scope>NUCLEOTIDE SEQUENCE</scope>
    <source>
        <strain evidence="1">PSN243</strain>
    </source>
</reference>
<dbReference type="Pfam" id="PF09351">
    <property type="entry name" value="DUF1993"/>
    <property type="match status" value="1"/>
</dbReference>
<evidence type="ECO:0008006" key="3">
    <source>
        <dbReference type="Google" id="ProtNLM"/>
    </source>
</evidence>
<dbReference type="AlphaFoldDB" id="A0AAV9GQL7"/>
<protein>
    <recommendedName>
        <fullName evidence="3">DUF1993 domain-containing protein</fullName>
    </recommendedName>
</protein>
<dbReference type="SUPFAM" id="SSF109854">
    <property type="entry name" value="DinB/YfiT-like putative metalloenzymes"/>
    <property type="match status" value="1"/>
</dbReference>
<evidence type="ECO:0000313" key="1">
    <source>
        <dbReference type="EMBL" id="KAK4448956.1"/>
    </source>
</evidence>
<organism evidence="1 2">
    <name type="scientific">Podospora aff. communis PSN243</name>
    <dbReference type="NCBI Taxonomy" id="3040156"/>
    <lineage>
        <taxon>Eukaryota</taxon>
        <taxon>Fungi</taxon>
        <taxon>Dikarya</taxon>
        <taxon>Ascomycota</taxon>
        <taxon>Pezizomycotina</taxon>
        <taxon>Sordariomycetes</taxon>
        <taxon>Sordariomycetidae</taxon>
        <taxon>Sordariales</taxon>
        <taxon>Podosporaceae</taxon>
        <taxon>Podospora</taxon>
    </lineage>
</organism>
<dbReference type="Proteomes" id="UP001321760">
    <property type="component" value="Unassembled WGS sequence"/>
</dbReference>
<dbReference type="PANTHER" id="PTHR36922">
    <property type="entry name" value="BLL2446 PROTEIN"/>
    <property type="match status" value="1"/>
</dbReference>
<dbReference type="InterPro" id="IPR034660">
    <property type="entry name" value="DinB/YfiT-like"/>
</dbReference>
<dbReference type="PANTHER" id="PTHR36922:SF1">
    <property type="entry name" value="DUF1993 DOMAIN-CONTAINING PROTEIN"/>
    <property type="match status" value="1"/>
</dbReference>
<comment type="caution">
    <text evidence="1">The sequence shown here is derived from an EMBL/GenBank/DDBJ whole genome shotgun (WGS) entry which is preliminary data.</text>
</comment>
<gene>
    <name evidence="1" type="ORF">QBC34DRAFT_406414</name>
</gene>
<name>A0AAV9GQL7_9PEZI</name>
<accession>A0AAV9GQL7</accession>
<sequence>MPITLHSASIDLFTKSLLALKRILKKAQSYAGVDAASLPSARLHDDMLPLSFQIQMVSNFSKKFVERVVPSKGPFPAWEDNETTIEELLTRIDKTLELLERVEVKDLDGEEERVVELPMGKTEGVTLGVKGYALGWVVPQVFFHVSIAYAILRSMGVPLGKKDFSSEFMEPVVLEVKERKEA</sequence>
<reference evidence="1" key="2">
    <citation type="submission" date="2023-05" db="EMBL/GenBank/DDBJ databases">
        <authorList>
            <consortium name="Lawrence Berkeley National Laboratory"/>
            <person name="Steindorff A."/>
            <person name="Hensen N."/>
            <person name="Bonometti L."/>
            <person name="Westerberg I."/>
            <person name="Brannstrom I.O."/>
            <person name="Guillou S."/>
            <person name="Cros-Aarteil S."/>
            <person name="Calhoun S."/>
            <person name="Haridas S."/>
            <person name="Kuo A."/>
            <person name="Mondo S."/>
            <person name="Pangilinan J."/>
            <person name="Riley R."/>
            <person name="Labutti K."/>
            <person name="Andreopoulos B."/>
            <person name="Lipzen A."/>
            <person name="Chen C."/>
            <person name="Yanf M."/>
            <person name="Daum C."/>
            <person name="Ng V."/>
            <person name="Clum A."/>
            <person name="Ohm R."/>
            <person name="Martin F."/>
            <person name="Silar P."/>
            <person name="Natvig D."/>
            <person name="Lalanne C."/>
            <person name="Gautier V."/>
            <person name="Ament-Velasquez S.L."/>
            <person name="Kruys A."/>
            <person name="Hutchinson M.I."/>
            <person name="Powell A.J."/>
            <person name="Barry K."/>
            <person name="Miller A.N."/>
            <person name="Grigoriev I.V."/>
            <person name="Debuchy R."/>
            <person name="Gladieux P."/>
            <person name="Thoren M.H."/>
            <person name="Johannesson H."/>
        </authorList>
    </citation>
    <scope>NUCLEOTIDE SEQUENCE</scope>
    <source>
        <strain evidence="1">PSN243</strain>
    </source>
</reference>
<proteinExistence type="predicted"/>
<dbReference type="InterPro" id="IPR018531">
    <property type="entry name" value="DUF1993"/>
</dbReference>
<keyword evidence="2" id="KW-1185">Reference proteome</keyword>
<dbReference type="EMBL" id="MU865940">
    <property type="protein sequence ID" value="KAK4448956.1"/>
    <property type="molecule type" value="Genomic_DNA"/>
</dbReference>